<organism evidence="1 2">
    <name type="scientific">Paracoccus caeni</name>
    <dbReference type="NCBI Taxonomy" id="657651"/>
    <lineage>
        <taxon>Bacteria</taxon>
        <taxon>Pseudomonadati</taxon>
        <taxon>Pseudomonadota</taxon>
        <taxon>Alphaproteobacteria</taxon>
        <taxon>Rhodobacterales</taxon>
        <taxon>Paracoccaceae</taxon>
        <taxon>Paracoccus</taxon>
    </lineage>
</organism>
<protein>
    <submittedName>
        <fullName evidence="1">Uncharacterized protein</fullName>
    </submittedName>
</protein>
<keyword evidence="2" id="KW-1185">Reference proteome</keyword>
<dbReference type="RefSeq" id="WP_200685684.1">
    <property type="nucleotide sequence ID" value="NZ_JAEPRQ010000002.1"/>
</dbReference>
<accession>A0A934W0U1</accession>
<dbReference type="EMBL" id="JAEPRQ010000002">
    <property type="protein sequence ID" value="MBK4216119.1"/>
    <property type="molecule type" value="Genomic_DNA"/>
</dbReference>
<comment type="caution">
    <text evidence="1">The sequence shown here is derived from an EMBL/GenBank/DDBJ whole genome shotgun (WGS) entry which is preliminary data.</text>
</comment>
<proteinExistence type="predicted"/>
<dbReference type="AlphaFoldDB" id="A0A934W0U1"/>
<sequence length="92" mass="10751">MLIEPRFDHIDPQSCRAMWCNVLSFAWEDALDPPRVLNWRQVNETRKWFGSPDFFRVCQWAGVDADDFLSRYQAALDSTAAYRSHRRTGIAA</sequence>
<gene>
    <name evidence="1" type="ORF">JJJ17_09295</name>
</gene>
<name>A0A934W0U1_9RHOB</name>
<evidence type="ECO:0000313" key="2">
    <source>
        <dbReference type="Proteomes" id="UP000640485"/>
    </source>
</evidence>
<dbReference type="Proteomes" id="UP000640485">
    <property type="component" value="Unassembled WGS sequence"/>
</dbReference>
<evidence type="ECO:0000313" key="1">
    <source>
        <dbReference type="EMBL" id="MBK4216119.1"/>
    </source>
</evidence>
<reference evidence="1" key="1">
    <citation type="submission" date="2021-01" db="EMBL/GenBank/DDBJ databases">
        <title>Paracoccus amoyensis sp. nov., isolated from the surface seawater along the coast of Xiamen Island, China.</title>
        <authorList>
            <person name="Lyu L."/>
        </authorList>
    </citation>
    <scope>NUCLEOTIDE SEQUENCE</scope>
    <source>
        <strain evidence="1">MJ17</strain>
    </source>
</reference>